<dbReference type="SUPFAM" id="SSF47240">
    <property type="entry name" value="Ferritin-like"/>
    <property type="match status" value="1"/>
</dbReference>
<evidence type="ECO:0000313" key="2">
    <source>
        <dbReference type="Proteomes" id="UP000256599"/>
    </source>
</evidence>
<dbReference type="OrthoDB" id="5500270at2"/>
<dbReference type="Gene3D" id="1.10.620.20">
    <property type="entry name" value="Ribonucleotide Reductase, subunit A"/>
    <property type="match status" value="1"/>
</dbReference>
<accession>A0A3D8I706</accession>
<reference evidence="1 2" key="1">
    <citation type="submission" date="2018-04" db="EMBL/GenBank/DDBJ databases">
        <title>Novel Campyloabacter and Helicobacter Species and Strains.</title>
        <authorList>
            <person name="Mannion A.J."/>
            <person name="Shen Z."/>
            <person name="Fox J.G."/>
        </authorList>
    </citation>
    <scope>NUCLEOTIDE SEQUENCE [LARGE SCALE GENOMIC DNA]</scope>
    <source>
        <strain evidence="1 2">MIT 98-6070</strain>
    </source>
</reference>
<gene>
    <name evidence="1" type="ORF">CQA63_00085</name>
</gene>
<dbReference type="Pfam" id="PF04305">
    <property type="entry name" value="DUF455"/>
    <property type="match status" value="1"/>
</dbReference>
<proteinExistence type="predicted"/>
<dbReference type="CDD" id="cd00657">
    <property type="entry name" value="Ferritin_like"/>
    <property type="match status" value="1"/>
</dbReference>
<dbReference type="InterPro" id="IPR012348">
    <property type="entry name" value="RNR-like"/>
</dbReference>
<evidence type="ECO:0000313" key="1">
    <source>
        <dbReference type="EMBL" id="RDU60950.1"/>
    </source>
</evidence>
<dbReference type="EMBL" id="NXLR01000001">
    <property type="protein sequence ID" value="RDU60950.1"/>
    <property type="molecule type" value="Genomic_DNA"/>
</dbReference>
<name>A0A3D8I706_9HELI</name>
<sequence>MKSCLFIGDLPLDSLFFLRLENAFLLSENGAYIEVISNRDDLEYDLSVWAKFKGEGFLGKQSLSKHSKGNFVYTFIKHSHTRFARFSHPHIAPDAQGLAPYGVRIESGSPHYHFRYEHDNEIFSPHLDEIYEDAKKHTWNASKDIKWQEIPPFSPKLQFAIAQIMTYLVENEFSALYIPSQFLAQISPYFTSVPLLLASIIGDEARHIESFIKRANATSLGVQYSTLATQQSLYSLYKQKDYFKSSFLLHVMGEGTFIDLLAFLEESFRALGDEASAHLLYLARRDEARHVRYGMSNITHSLAQNPAKINMLKEVVFERKNYLSAQSSESTLLLESMALLRGGGEERISQGFEEVLALKQKMEKNRTKRLVECGIDEELALDLSKAHTPNFM</sequence>
<dbReference type="AlphaFoldDB" id="A0A3D8I706"/>
<dbReference type="RefSeq" id="WP_104699809.1">
    <property type="nucleotide sequence ID" value="NZ_FZPP01000014.1"/>
</dbReference>
<dbReference type="GO" id="GO:0016491">
    <property type="term" value="F:oxidoreductase activity"/>
    <property type="evidence" value="ECO:0007669"/>
    <property type="project" value="InterPro"/>
</dbReference>
<dbReference type="InterPro" id="IPR007402">
    <property type="entry name" value="DUF455"/>
</dbReference>
<protein>
    <submittedName>
        <fullName evidence="1">Ferritin-like domain-containing protein</fullName>
    </submittedName>
</protein>
<dbReference type="InterPro" id="IPR009078">
    <property type="entry name" value="Ferritin-like_SF"/>
</dbReference>
<keyword evidence="2" id="KW-1185">Reference proteome</keyword>
<organism evidence="1 2">
    <name type="scientific">Helicobacter marmotae</name>
    <dbReference type="NCBI Taxonomy" id="152490"/>
    <lineage>
        <taxon>Bacteria</taxon>
        <taxon>Pseudomonadati</taxon>
        <taxon>Campylobacterota</taxon>
        <taxon>Epsilonproteobacteria</taxon>
        <taxon>Campylobacterales</taxon>
        <taxon>Helicobacteraceae</taxon>
        <taxon>Helicobacter</taxon>
    </lineage>
</organism>
<dbReference type="Proteomes" id="UP000256599">
    <property type="component" value="Unassembled WGS sequence"/>
</dbReference>
<comment type="caution">
    <text evidence="1">The sequence shown here is derived from an EMBL/GenBank/DDBJ whole genome shotgun (WGS) entry which is preliminary data.</text>
</comment>